<dbReference type="GO" id="GO:0030527">
    <property type="term" value="F:structural constituent of chromatin"/>
    <property type="evidence" value="ECO:0007669"/>
    <property type="project" value="InterPro"/>
</dbReference>
<keyword evidence="3" id="KW-0238">DNA-binding</keyword>
<reference evidence="5 6" key="1">
    <citation type="submission" date="2019-09" db="EMBL/GenBank/DDBJ databases">
        <title>Taxonomic organization of the family Brucellaceae based on a phylogenomic approach.</title>
        <authorList>
            <person name="Leclercq S."/>
            <person name="Cloeckaert A."/>
            <person name="Zygmunt M.S."/>
        </authorList>
    </citation>
    <scope>NUCLEOTIDE SEQUENCE [LARGE SCALE GENOMIC DNA]</scope>
    <source>
        <strain evidence="5 6">TA93</strain>
    </source>
</reference>
<dbReference type="SUPFAM" id="SSF47729">
    <property type="entry name" value="IHF-like DNA-binding proteins"/>
    <property type="match status" value="1"/>
</dbReference>
<dbReference type="Proteomes" id="UP000460650">
    <property type="component" value="Unassembled WGS sequence"/>
</dbReference>
<proteinExistence type="inferred from homology"/>
<dbReference type="GO" id="GO:0030261">
    <property type="term" value="P:chromosome condensation"/>
    <property type="evidence" value="ECO:0007669"/>
    <property type="project" value="UniProtKB-KW"/>
</dbReference>
<dbReference type="PANTHER" id="PTHR33175:SF3">
    <property type="entry name" value="DNA-BINDING PROTEIN HU-BETA"/>
    <property type="match status" value="1"/>
</dbReference>
<organism evidence="5 6">
    <name type="scientific">Brucella tritici</name>
    <dbReference type="NCBI Taxonomy" id="94626"/>
    <lineage>
        <taxon>Bacteria</taxon>
        <taxon>Pseudomonadati</taxon>
        <taxon>Pseudomonadota</taxon>
        <taxon>Alphaproteobacteria</taxon>
        <taxon>Hyphomicrobiales</taxon>
        <taxon>Brucellaceae</taxon>
        <taxon>Brucella/Ochrobactrum group</taxon>
        <taxon>Brucella</taxon>
    </lineage>
</organism>
<dbReference type="SMART" id="SM00411">
    <property type="entry name" value="BHL"/>
    <property type="match status" value="1"/>
</dbReference>
<gene>
    <name evidence="5" type="ORF">F9K94_22905</name>
</gene>
<evidence type="ECO:0000313" key="6">
    <source>
        <dbReference type="Proteomes" id="UP000460650"/>
    </source>
</evidence>
<dbReference type="InterPro" id="IPR010992">
    <property type="entry name" value="IHF-like_DNA-bd_dom_sf"/>
</dbReference>
<evidence type="ECO:0000256" key="4">
    <source>
        <dbReference type="RuleBase" id="RU003939"/>
    </source>
</evidence>
<evidence type="ECO:0000256" key="2">
    <source>
        <dbReference type="ARBA" id="ARBA00023067"/>
    </source>
</evidence>
<dbReference type="EMBL" id="WBVY01000009">
    <property type="protein sequence ID" value="KAB2654924.1"/>
    <property type="molecule type" value="Genomic_DNA"/>
</dbReference>
<name>A0A7V7VQQ8_9HYPH</name>
<protein>
    <submittedName>
        <fullName evidence="5">Uncharacterized protein</fullName>
    </submittedName>
</protein>
<sequence length="119" mass="12399">MTTAAEIAEKIAADQSVTKAQAKSIVDGVFKAIADAAASGAETSIPGFGKFKVKATPGRDGRKYACGDCGAFSRRYYGPTRIEAGSCGIDSQIGHAGFPDLPRERQEIQIPETAPGHAL</sequence>
<dbReference type="GO" id="GO:0003677">
    <property type="term" value="F:DNA binding"/>
    <property type="evidence" value="ECO:0007669"/>
    <property type="project" value="UniProtKB-KW"/>
</dbReference>
<evidence type="ECO:0000256" key="1">
    <source>
        <dbReference type="ARBA" id="ARBA00010529"/>
    </source>
</evidence>
<evidence type="ECO:0000256" key="3">
    <source>
        <dbReference type="ARBA" id="ARBA00023125"/>
    </source>
</evidence>
<evidence type="ECO:0000313" key="5">
    <source>
        <dbReference type="EMBL" id="KAB2654924.1"/>
    </source>
</evidence>
<dbReference type="AlphaFoldDB" id="A0A7V7VQQ8"/>
<dbReference type="Gene3D" id="4.10.520.10">
    <property type="entry name" value="IHF-like DNA-binding proteins"/>
    <property type="match status" value="1"/>
</dbReference>
<accession>A0A7V7VQQ8</accession>
<keyword evidence="2" id="KW-0226">DNA condensation</keyword>
<comment type="similarity">
    <text evidence="1 4">Belongs to the bacterial histone-like protein family.</text>
</comment>
<comment type="caution">
    <text evidence="5">The sequence shown here is derived from an EMBL/GenBank/DDBJ whole genome shotgun (WGS) entry which is preliminary data.</text>
</comment>
<dbReference type="InterPro" id="IPR000119">
    <property type="entry name" value="Hist_DNA-bd"/>
</dbReference>
<dbReference type="PANTHER" id="PTHR33175">
    <property type="entry name" value="DNA-BINDING PROTEIN HU"/>
    <property type="match status" value="1"/>
</dbReference>
<dbReference type="Pfam" id="PF00216">
    <property type="entry name" value="Bac_DNA_binding"/>
    <property type="match status" value="1"/>
</dbReference>